<dbReference type="InterPro" id="IPR003593">
    <property type="entry name" value="AAA+_ATPase"/>
</dbReference>
<feature type="domain" description="AAA+ ATPase" evidence="2">
    <location>
        <begin position="56"/>
        <end position="288"/>
    </location>
</feature>
<reference evidence="3 4" key="1">
    <citation type="submission" date="2021-01" db="EMBL/GenBank/DDBJ databases">
        <title>Actinoplanes sp. nov. LDG1-01 isolated from lichen.</title>
        <authorList>
            <person name="Saeng-In P."/>
            <person name="Phongsopitanun W."/>
            <person name="Kanchanasin P."/>
            <person name="Yuki M."/>
            <person name="Kudo T."/>
            <person name="Ohkuma M."/>
            <person name="Tanasupawat S."/>
        </authorList>
    </citation>
    <scope>NUCLEOTIDE SEQUENCE [LARGE SCALE GENOMIC DNA]</scope>
    <source>
        <strain evidence="3 4">LDG1-01</strain>
    </source>
</reference>
<dbReference type="Gene3D" id="3.40.50.300">
    <property type="entry name" value="P-loop containing nucleotide triphosphate hydrolases"/>
    <property type="match status" value="2"/>
</dbReference>
<dbReference type="Proteomes" id="UP000598996">
    <property type="component" value="Unassembled WGS sequence"/>
</dbReference>
<dbReference type="InterPro" id="IPR027417">
    <property type="entry name" value="P-loop_NTPase"/>
</dbReference>
<comment type="caution">
    <text evidence="3">The sequence shown here is derived from an EMBL/GenBank/DDBJ whole genome shotgun (WGS) entry which is preliminary data.</text>
</comment>
<dbReference type="Pfam" id="PF01935">
    <property type="entry name" value="DUF87"/>
    <property type="match status" value="1"/>
</dbReference>
<dbReference type="EMBL" id="JAENHO010000005">
    <property type="protein sequence ID" value="MBL7256214.1"/>
    <property type="molecule type" value="Genomic_DNA"/>
</dbReference>
<dbReference type="PANTHER" id="PTHR30121:SF6">
    <property type="entry name" value="SLR6007 PROTEIN"/>
    <property type="match status" value="1"/>
</dbReference>
<proteinExistence type="predicted"/>
<dbReference type="CDD" id="cd01127">
    <property type="entry name" value="TrwB_TraG_TraD_VirD4"/>
    <property type="match status" value="1"/>
</dbReference>
<feature type="region of interest" description="Disordered" evidence="1">
    <location>
        <begin position="612"/>
        <end position="645"/>
    </location>
</feature>
<dbReference type="SMART" id="SM00382">
    <property type="entry name" value="AAA"/>
    <property type="match status" value="2"/>
</dbReference>
<keyword evidence="4" id="KW-1185">Reference proteome</keyword>
<gene>
    <name evidence="3" type="ORF">JKJ07_18105</name>
</gene>
<evidence type="ECO:0000256" key="1">
    <source>
        <dbReference type="SAM" id="MobiDB-lite"/>
    </source>
</evidence>
<dbReference type="SUPFAM" id="SSF52540">
    <property type="entry name" value="P-loop containing nucleoside triphosphate hydrolases"/>
    <property type="match status" value="1"/>
</dbReference>
<accession>A0ABS1VPZ1</accession>
<evidence type="ECO:0000313" key="4">
    <source>
        <dbReference type="Proteomes" id="UP000598996"/>
    </source>
</evidence>
<dbReference type="InterPro" id="IPR002789">
    <property type="entry name" value="HerA_central"/>
</dbReference>
<keyword evidence="3" id="KW-0547">Nucleotide-binding</keyword>
<protein>
    <submittedName>
        <fullName evidence="3">ATP-binding protein</fullName>
    </submittedName>
</protein>
<dbReference type="PANTHER" id="PTHR30121">
    <property type="entry name" value="UNCHARACTERIZED PROTEIN YJGR-RELATED"/>
    <property type="match status" value="1"/>
</dbReference>
<name>A0ABS1VPZ1_9ACTN</name>
<dbReference type="InterPro" id="IPR051162">
    <property type="entry name" value="T4SS_component"/>
</dbReference>
<sequence>MNEEQRAALKSLRFNWAPVPDDIWRPLPFHVDGLHVPVLREISDGYAEAERSRDASPIGLVVQGQRGSGKTHLLGWVRQQVQAREGYFFLVSLLDAGSFWDSVLAAMLDGLARPVPGTGQTQLTQLLRRLSAMVGAPRKSRRAVMGDTDLTRADLDAFIEGLGAFDRQVARSSQETARALALAASEEVAHRDLAENYFISGEENVPGERHAWGMRRAPRSAQLIVQDLSWLLALTGPAVIAIDQVDTLIAQVAVQSDPALAAAAVVDPEQALMLARMADGLMTLRQITRRTLTVLACIPNSWTIVSTAAADTVADRFRLTPHLQRINDDDLARAIVEKRFGPRYQEIGFTPPFATWPVAPQAFAQAGRYTPRQLLKEIDQHVRACIDDDEVRLLERLGAAVSSERRPPKPPTGAEDFDARFDELRKAAEVLAPLARDTEDRVVPPLLAAGLTAWILERGEAGEAFNVDPPPSNDPPLHARLRLTLNEQTEDQAHWSFRAISDEHHHSAALSRIRKASMAAAVDAGTPKRRLFLLRNGKWAAGERTRAAVLKLEQEGGMTLPLSEDDLRTLSALQVMLTETTMDLQGWLIERRPAHGLAFLRQALGEVQPKTHPVRVEPEPAQAKTDPVRVEPEPAQAGPPHVESTSAGPAFVIGHGYEDGGPVCLPLEALRKHATIFAGSGSGKTVLIRRIVEECALQGVSAIVLDPNNDLARLGEPWPEQPAAWRPGDDVKAADYLAGTDVVVWTPRRAAGRPLSFQPLPDFRGVRDDPDEFAEAVEAAVASLAPRAGVTAKTTKAQLGLAVLRTAVEHYGRRGGRRLKGLIDTLGDLPDGLIDIDGADKIGLGLAHTLTAAMVNDPLFGGDGTPMDPGRLLTPKPGKRARISVISLVGLPSDDARQSFVNQLQMALFAWIKKNPAGDRPLLGLLIMDEAQTFAPSGAMTACTQSTLALAAQARKYGLGLVFATQAPKGLHNRIPGNAATQMYGLMNSPIQIEAARDMAKAKGGDVPDISRLTTGEFYLAAEGAAPRKIRTPLSLTHHPRSPLTVEEVVARARG</sequence>
<evidence type="ECO:0000313" key="3">
    <source>
        <dbReference type="EMBL" id="MBL7256214.1"/>
    </source>
</evidence>
<keyword evidence="3" id="KW-0067">ATP-binding</keyword>
<dbReference type="GO" id="GO:0005524">
    <property type="term" value="F:ATP binding"/>
    <property type="evidence" value="ECO:0007669"/>
    <property type="project" value="UniProtKB-KW"/>
</dbReference>
<feature type="domain" description="AAA+ ATPase" evidence="2">
    <location>
        <begin position="670"/>
        <end position="997"/>
    </location>
</feature>
<evidence type="ECO:0000259" key="2">
    <source>
        <dbReference type="SMART" id="SM00382"/>
    </source>
</evidence>
<organism evidence="3 4">
    <name type="scientific">Paractinoplanes lichenicola</name>
    <dbReference type="NCBI Taxonomy" id="2802976"/>
    <lineage>
        <taxon>Bacteria</taxon>
        <taxon>Bacillati</taxon>
        <taxon>Actinomycetota</taxon>
        <taxon>Actinomycetes</taxon>
        <taxon>Micromonosporales</taxon>
        <taxon>Micromonosporaceae</taxon>
        <taxon>Paractinoplanes</taxon>
    </lineage>
</organism>
<dbReference type="RefSeq" id="WP_202992767.1">
    <property type="nucleotide sequence ID" value="NZ_JAENHO010000005.1"/>
</dbReference>